<feature type="compositionally biased region" description="Low complexity" evidence="2">
    <location>
        <begin position="38"/>
        <end position="52"/>
    </location>
</feature>
<evidence type="ECO:0000256" key="2">
    <source>
        <dbReference type="SAM" id="MobiDB-lite"/>
    </source>
</evidence>
<dbReference type="InterPro" id="IPR045595">
    <property type="entry name" value="SufBD_N"/>
</dbReference>
<dbReference type="InterPro" id="IPR010231">
    <property type="entry name" value="SUF_FeS_clus_asmbl_SufB"/>
</dbReference>
<gene>
    <name evidence="5" type="primary">ABCI8_0</name>
    <name evidence="5" type="ORF">g.26317</name>
</gene>
<protein>
    <submittedName>
        <fullName evidence="5">UPF0051 protein ABCI8, chloroplastic</fullName>
    </submittedName>
</protein>
<evidence type="ECO:0000259" key="4">
    <source>
        <dbReference type="Pfam" id="PF19295"/>
    </source>
</evidence>
<dbReference type="PANTHER" id="PTHR30508">
    <property type="entry name" value="FES CLUSTER ASSEMBLY PROTEIN SUF"/>
    <property type="match status" value="1"/>
</dbReference>
<dbReference type="NCBIfam" id="NF008773">
    <property type="entry name" value="PRK11814.1"/>
    <property type="match status" value="1"/>
</dbReference>
<feature type="domain" description="SUF system FeS cluster assembly SufBD core" evidence="3">
    <location>
        <begin position="283"/>
        <end position="525"/>
    </location>
</feature>
<organism evidence="5">
    <name type="scientific">Anthurium amnicola</name>
    <dbReference type="NCBI Taxonomy" id="1678845"/>
    <lineage>
        <taxon>Eukaryota</taxon>
        <taxon>Viridiplantae</taxon>
        <taxon>Streptophyta</taxon>
        <taxon>Embryophyta</taxon>
        <taxon>Tracheophyta</taxon>
        <taxon>Spermatophyta</taxon>
        <taxon>Magnoliopsida</taxon>
        <taxon>Liliopsida</taxon>
        <taxon>Araceae</taxon>
        <taxon>Pothoideae</taxon>
        <taxon>Potheae</taxon>
        <taxon>Anthurium</taxon>
    </lineage>
</organism>
<proteinExistence type="inferred from homology"/>
<dbReference type="SUPFAM" id="SSF101960">
    <property type="entry name" value="Stabilizer of iron transporter SufD"/>
    <property type="match status" value="1"/>
</dbReference>
<dbReference type="AlphaFoldDB" id="A0A1D1Y6J6"/>
<evidence type="ECO:0000259" key="3">
    <source>
        <dbReference type="Pfam" id="PF01458"/>
    </source>
</evidence>
<dbReference type="Pfam" id="PF01458">
    <property type="entry name" value="SUFBD_core"/>
    <property type="match status" value="1"/>
</dbReference>
<dbReference type="GO" id="GO:0016226">
    <property type="term" value="P:iron-sulfur cluster assembly"/>
    <property type="evidence" value="ECO:0007669"/>
    <property type="project" value="InterPro"/>
</dbReference>
<feature type="domain" description="SUF system FeS cluster assembly SufBD N-terminal" evidence="4">
    <location>
        <begin position="204"/>
        <end position="274"/>
    </location>
</feature>
<name>A0A1D1Y6J6_9ARAE</name>
<dbReference type="NCBIfam" id="TIGR01980">
    <property type="entry name" value="sufB"/>
    <property type="match status" value="1"/>
</dbReference>
<feature type="region of interest" description="Disordered" evidence="2">
    <location>
        <begin position="1"/>
        <end position="22"/>
    </location>
</feature>
<dbReference type="PANTHER" id="PTHR30508:SF1">
    <property type="entry name" value="UPF0051 PROTEIN ABCI8, CHLOROPLASTIC-RELATED"/>
    <property type="match status" value="1"/>
</dbReference>
<comment type="similarity">
    <text evidence="1">Belongs to the iron-sulfur cluster assembly SufBD family.</text>
</comment>
<dbReference type="EMBL" id="GDJX01017671">
    <property type="protein sequence ID" value="JAT50265.1"/>
    <property type="molecule type" value="Transcribed_RNA"/>
</dbReference>
<dbReference type="InterPro" id="IPR037284">
    <property type="entry name" value="SUF_FeS_clus_asmbl_SufBD_sf"/>
</dbReference>
<dbReference type="Pfam" id="PF19295">
    <property type="entry name" value="SufBD_N"/>
    <property type="match status" value="1"/>
</dbReference>
<feature type="region of interest" description="Disordered" evidence="2">
    <location>
        <begin position="36"/>
        <end position="77"/>
    </location>
</feature>
<evidence type="ECO:0000256" key="1">
    <source>
        <dbReference type="ARBA" id="ARBA00043967"/>
    </source>
</evidence>
<evidence type="ECO:0000313" key="5">
    <source>
        <dbReference type="EMBL" id="JAT50265.1"/>
    </source>
</evidence>
<accession>A0A1D1Y6J6</accession>
<dbReference type="InterPro" id="IPR055346">
    <property type="entry name" value="Fe-S_cluster_assembly_SufBD"/>
</dbReference>
<dbReference type="InterPro" id="IPR000825">
    <property type="entry name" value="SUF_FeS_clus_asmbl_SufBD_core"/>
</dbReference>
<sequence>MASSSALFSVSRPPLHSAVPHRRREPQLGFGFALGIPASSSASSSSRRSTARPGRIRAETLQTDRSPSRSSSVSGDAEDPIQKFLKRDYKWGFTSDFESFSIPKGLSEETVRSISDLKGEPSWMLDFRLAAFRRFLRMREPQWSDNRYPPIDFQQICYYSSPKRKPQLNSLDEADPKLLETFDRLGVPLNEQKRLANVAVDAVIDSTSIATTHRDTLARAGVIFCSISEAIREYPDLVRKYLGKVVPPGDNFYAALNSAVFSDGSFCYVPRDTVSPMEISTYFRINDRETGQFERTLIVAEERSFVSYLEGCTAPAYDRNQLHAAVVELYCADGAEIKYSTVQNWYAGDEEGIGGIYNFVTKRGICDGDGSKISWTQVETGSAITWKYPSVILKGNDTIGEFYSVALTKNYQQADTGTKMIHIGKNSRSRIVSKGISAGKSRNCYRGLVQVGPNSENARNFSQCDSMLIGDSAAANTYPYIQVKNPSARVEHEASTSKIGEDQLFYFQQRGIDHEQAVAAMISGFCRDVFDKLPLEFASEVHALMNLKLEGSVG</sequence>
<reference evidence="5" key="1">
    <citation type="submission" date="2015-07" db="EMBL/GenBank/DDBJ databases">
        <title>Transcriptome Assembly of Anthurium amnicola.</title>
        <authorList>
            <person name="Suzuki J."/>
        </authorList>
    </citation>
    <scope>NUCLEOTIDE SEQUENCE</scope>
</reference>